<keyword evidence="2" id="KW-1133">Transmembrane helix</keyword>
<name>F2LW02_HIPMA</name>
<feature type="compositionally biased region" description="Basic and acidic residues" evidence="1">
    <location>
        <begin position="141"/>
        <end position="153"/>
    </location>
</feature>
<dbReference type="AlphaFoldDB" id="F2LW02"/>
<reference evidence="4 5" key="1">
    <citation type="journal article" date="2011" name="Stand. Genomic Sci.">
        <title>Complete genome sequence of the thermophilic sulfur-reducer Hippea maritima type strain (MH(2)).</title>
        <authorList>
            <person name="Huntemann M."/>
            <person name="Lu M."/>
            <person name="Nolan M."/>
            <person name="Lapidus A."/>
            <person name="Lucas S."/>
            <person name="Hammon N."/>
            <person name="Deshpande S."/>
            <person name="Cheng J.F."/>
            <person name="Tapia R."/>
            <person name="Han C."/>
            <person name="Goodwin L."/>
            <person name="Pitluck S."/>
            <person name="Liolios K."/>
            <person name="Pagani I."/>
            <person name="Ivanova N."/>
            <person name="Ovchinikova G."/>
            <person name="Pati A."/>
            <person name="Chen A."/>
            <person name="Palaniappan K."/>
            <person name="Land M."/>
            <person name="Hauser L."/>
            <person name="Jeffries C.D."/>
            <person name="Detter J.C."/>
            <person name="Brambilla E.M."/>
            <person name="Rohde M."/>
            <person name="Spring S."/>
            <person name="Goker M."/>
            <person name="Woyke T."/>
            <person name="Bristow J."/>
            <person name="Eisen J.A."/>
            <person name="Markowitz V."/>
            <person name="Hugenholtz P."/>
            <person name="Kyrpides N.C."/>
            <person name="Klenk H.P."/>
            <person name="Mavromatis K."/>
        </authorList>
    </citation>
    <scope>NUCLEOTIDE SEQUENCE [LARGE SCALE GENOMIC DNA]</scope>
    <source>
        <strain evidence="5">ATCC 700847 / DSM 10411 / MH2</strain>
    </source>
</reference>
<dbReference type="InterPro" id="IPR007730">
    <property type="entry name" value="SPOR-like_dom"/>
</dbReference>
<dbReference type="KEGG" id="hmr:Hipma_0970"/>
<feature type="transmembrane region" description="Helical" evidence="2">
    <location>
        <begin position="21"/>
        <end position="44"/>
    </location>
</feature>
<evidence type="ECO:0000259" key="3">
    <source>
        <dbReference type="PROSITE" id="PS51724"/>
    </source>
</evidence>
<dbReference type="Gene3D" id="3.30.70.1070">
    <property type="entry name" value="Sporulation related repeat"/>
    <property type="match status" value="1"/>
</dbReference>
<evidence type="ECO:0000313" key="5">
    <source>
        <dbReference type="Proteomes" id="UP000008139"/>
    </source>
</evidence>
<dbReference type="STRING" id="760142.Hipma_0970"/>
<evidence type="ECO:0000256" key="2">
    <source>
        <dbReference type="SAM" id="Phobius"/>
    </source>
</evidence>
<dbReference type="InterPro" id="IPR036680">
    <property type="entry name" value="SPOR-like_sf"/>
</dbReference>
<dbReference type="GO" id="GO:0042834">
    <property type="term" value="F:peptidoglycan binding"/>
    <property type="evidence" value="ECO:0007669"/>
    <property type="project" value="InterPro"/>
</dbReference>
<dbReference type="Pfam" id="PF05036">
    <property type="entry name" value="SPOR"/>
    <property type="match status" value="1"/>
</dbReference>
<dbReference type="HOGENOM" id="CLU_1044978_0_0_7"/>
<dbReference type="GO" id="GO:0030428">
    <property type="term" value="C:cell septum"/>
    <property type="evidence" value="ECO:0007669"/>
    <property type="project" value="TreeGrafter"/>
</dbReference>
<dbReference type="PROSITE" id="PS51724">
    <property type="entry name" value="SPOR"/>
    <property type="match status" value="1"/>
</dbReference>
<dbReference type="InterPro" id="IPR052521">
    <property type="entry name" value="Cell_div_SPOR-domain"/>
</dbReference>
<proteinExistence type="predicted"/>
<sequence length="266" mass="30431">MGEPDKDKIKEILEGHNKRFTATELIVGIIVILLIGTGVGYALFKIFSPPTQPNEYTHIEENLQNEVQNNNTIEEQPYKETQAETEKQNLPQQTPQQTQKYSQQEEIQTPAIQQTEKAQTQQGPQIVNPYKEQQTSNSEQKQAKTEITRHKEAQSITANTSVKKAKKHITHKTITARKKHKTILKKYILQVSSNSNRKLALLTTIKLRKCGHNAFTKEVTIKGKTYTRVMVGPIEGYQAAKEEAKNIKKQLHLKYTPIIKRYDKVS</sequence>
<evidence type="ECO:0000313" key="4">
    <source>
        <dbReference type="EMBL" id="AEA33936.1"/>
    </source>
</evidence>
<feature type="compositionally biased region" description="Low complexity" evidence="1">
    <location>
        <begin position="88"/>
        <end position="106"/>
    </location>
</feature>
<feature type="domain" description="SPOR" evidence="3">
    <location>
        <begin position="181"/>
        <end position="262"/>
    </location>
</feature>
<keyword evidence="2" id="KW-0812">Transmembrane</keyword>
<dbReference type="PANTHER" id="PTHR38687">
    <property type="entry name" value="CELL DIVISION PROTEIN DEDD-RELATED"/>
    <property type="match status" value="1"/>
</dbReference>
<protein>
    <submittedName>
        <fullName evidence="4">Sporulation domain-containing protein</fullName>
    </submittedName>
</protein>
<dbReference type="OrthoDB" id="5517824at2"/>
<feature type="region of interest" description="Disordered" evidence="1">
    <location>
        <begin position="79"/>
        <end position="106"/>
    </location>
</feature>
<feature type="region of interest" description="Disordered" evidence="1">
    <location>
        <begin position="128"/>
        <end position="154"/>
    </location>
</feature>
<keyword evidence="5" id="KW-1185">Reference proteome</keyword>
<accession>F2LW02</accession>
<dbReference type="PANTHER" id="PTHR38687:SF1">
    <property type="entry name" value="CELL DIVISION PROTEIN DEDD"/>
    <property type="match status" value="1"/>
</dbReference>
<dbReference type="InParanoid" id="F2LW02"/>
<evidence type="ECO:0000256" key="1">
    <source>
        <dbReference type="SAM" id="MobiDB-lite"/>
    </source>
</evidence>
<feature type="compositionally biased region" description="Polar residues" evidence="1">
    <location>
        <begin position="128"/>
        <end position="140"/>
    </location>
</feature>
<gene>
    <name evidence="4" type="ordered locus">Hipma_0970</name>
</gene>
<dbReference type="GO" id="GO:0032153">
    <property type="term" value="C:cell division site"/>
    <property type="evidence" value="ECO:0007669"/>
    <property type="project" value="TreeGrafter"/>
</dbReference>
<dbReference type="RefSeq" id="WP_013681975.1">
    <property type="nucleotide sequence ID" value="NC_015318.1"/>
</dbReference>
<reference evidence="5" key="2">
    <citation type="submission" date="2011-03" db="EMBL/GenBank/DDBJ databases">
        <title>The complete genome of Hippea maritima DSM 10411.</title>
        <authorList>
            <consortium name="US DOE Joint Genome Institute (JGI-PGF)"/>
            <person name="Lucas S."/>
            <person name="Copeland A."/>
            <person name="Lapidus A."/>
            <person name="Bruce D."/>
            <person name="Goodwin L."/>
            <person name="Pitluck S."/>
            <person name="Peters L."/>
            <person name="Kyrpides N."/>
            <person name="Mavromatis K."/>
            <person name="Pagani I."/>
            <person name="Ivanova N."/>
            <person name="Mikhailova N."/>
            <person name="Lu M."/>
            <person name="Detter J.C."/>
            <person name="Tapia R."/>
            <person name="Han C."/>
            <person name="Land M."/>
            <person name="Hauser L."/>
            <person name="Markowitz V."/>
            <person name="Cheng J.-F."/>
            <person name="Hugenholtz P."/>
            <person name="Woyke T."/>
            <person name="Wu D."/>
            <person name="Spring S."/>
            <person name="Schroeder M."/>
            <person name="Brambilla E."/>
            <person name="Klenk H.-P."/>
            <person name="Eisen J.A."/>
        </authorList>
    </citation>
    <scope>NUCLEOTIDE SEQUENCE [LARGE SCALE GENOMIC DNA]</scope>
    <source>
        <strain evidence="5">ATCC 700847 / DSM 10411 / MH2</strain>
    </source>
</reference>
<dbReference type="Proteomes" id="UP000008139">
    <property type="component" value="Chromosome"/>
</dbReference>
<dbReference type="SUPFAM" id="SSF110997">
    <property type="entry name" value="Sporulation related repeat"/>
    <property type="match status" value="1"/>
</dbReference>
<dbReference type="eggNOG" id="COG3087">
    <property type="taxonomic scope" value="Bacteria"/>
</dbReference>
<dbReference type="EMBL" id="CP002606">
    <property type="protein sequence ID" value="AEA33936.1"/>
    <property type="molecule type" value="Genomic_DNA"/>
</dbReference>
<dbReference type="GO" id="GO:0032506">
    <property type="term" value="P:cytokinetic process"/>
    <property type="evidence" value="ECO:0007669"/>
    <property type="project" value="TreeGrafter"/>
</dbReference>
<organism evidence="4 5">
    <name type="scientific">Hippea maritima (strain ATCC 700847 / DSM 10411 / MH2)</name>
    <dbReference type="NCBI Taxonomy" id="760142"/>
    <lineage>
        <taxon>Bacteria</taxon>
        <taxon>Pseudomonadati</taxon>
        <taxon>Campylobacterota</taxon>
        <taxon>Desulfurellia</taxon>
        <taxon>Desulfurellales</taxon>
        <taxon>Hippeaceae</taxon>
        <taxon>Hippea</taxon>
    </lineage>
</organism>
<keyword evidence="2" id="KW-0472">Membrane</keyword>